<keyword evidence="2" id="KW-0732">Signal</keyword>
<dbReference type="InterPro" id="IPR018114">
    <property type="entry name" value="TRYPSIN_HIS"/>
</dbReference>
<dbReference type="Pfam" id="PF12032">
    <property type="entry name" value="CLIP"/>
    <property type="match status" value="1"/>
</dbReference>
<dbReference type="InParanoid" id="A0A6P8ZZT7"/>
<evidence type="ECO:0000313" key="14">
    <source>
        <dbReference type="RefSeq" id="XP_034250614.1"/>
    </source>
</evidence>
<comment type="subcellular location">
    <subcellularLocation>
        <location evidence="9">Secreted</location>
    </subcellularLocation>
</comment>
<dbReference type="Pfam" id="PF00089">
    <property type="entry name" value="Trypsin"/>
    <property type="match status" value="1"/>
</dbReference>
<evidence type="ECO:0000256" key="8">
    <source>
        <dbReference type="RuleBase" id="RU363034"/>
    </source>
</evidence>
<dbReference type="Gene3D" id="2.40.10.10">
    <property type="entry name" value="Trypsin-like serine proteases"/>
    <property type="match status" value="2"/>
</dbReference>
<accession>A0A6P8ZZT7</accession>
<dbReference type="Proteomes" id="UP000515158">
    <property type="component" value="Unplaced"/>
</dbReference>
<dbReference type="PRINTS" id="PR00722">
    <property type="entry name" value="CHYMOTRYPSIN"/>
</dbReference>
<feature type="region of interest" description="Disordered" evidence="10">
    <location>
        <begin position="479"/>
        <end position="508"/>
    </location>
</feature>
<dbReference type="CDD" id="cd00190">
    <property type="entry name" value="Tryp_SPc"/>
    <property type="match status" value="1"/>
</dbReference>
<comment type="similarity">
    <text evidence="7 9">Belongs to the peptidase S1 family. CLIP subfamily.</text>
</comment>
<keyword evidence="6" id="KW-0325">Glycoprotein</keyword>
<evidence type="ECO:0000256" key="5">
    <source>
        <dbReference type="ARBA" id="ARBA00023157"/>
    </source>
</evidence>
<evidence type="ECO:0000256" key="2">
    <source>
        <dbReference type="ARBA" id="ARBA00022729"/>
    </source>
</evidence>
<gene>
    <name evidence="14" type="primary">LOC117651019</name>
</gene>
<dbReference type="GO" id="GO:0005576">
    <property type="term" value="C:extracellular region"/>
    <property type="evidence" value="ECO:0007669"/>
    <property type="project" value="UniProtKB-SubCell"/>
</dbReference>
<dbReference type="InterPro" id="IPR051487">
    <property type="entry name" value="Ser/Thr_Proteases_Immune/Dev"/>
</dbReference>
<dbReference type="RefSeq" id="XP_034250614.1">
    <property type="nucleotide sequence ID" value="XM_034394723.1"/>
</dbReference>
<name>A0A6P8ZZT7_THRPL</name>
<dbReference type="InterPro" id="IPR022700">
    <property type="entry name" value="CLIP"/>
</dbReference>
<dbReference type="InterPro" id="IPR001314">
    <property type="entry name" value="Peptidase_S1A"/>
</dbReference>
<evidence type="ECO:0000256" key="10">
    <source>
        <dbReference type="SAM" id="MobiDB-lite"/>
    </source>
</evidence>
<dbReference type="PROSITE" id="PS51888">
    <property type="entry name" value="CLIP"/>
    <property type="match status" value="1"/>
</dbReference>
<dbReference type="InterPro" id="IPR033116">
    <property type="entry name" value="TRYPSIN_SER"/>
</dbReference>
<dbReference type="InterPro" id="IPR043504">
    <property type="entry name" value="Peptidase_S1_PA_chymotrypsin"/>
</dbReference>
<keyword evidence="9" id="KW-0964">Secreted</keyword>
<evidence type="ECO:0000256" key="6">
    <source>
        <dbReference type="ARBA" id="ARBA00023180"/>
    </source>
</evidence>
<evidence type="ECO:0000313" key="13">
    <source>
        <dbReference type="Proteomes" id="UP000515158"/>
    </source>
</evidence>
<keyword evidence="5" id="KW-1015">Disulfide bond</keyword>
<reference evidence="14" key="1">
    <citation type="submission" date="2025-08" db="UniProtKB">
        <authorList>
            <consortium name="RefSeq"/>
        </authorList>
    </citation>
    <scope>IDENTIFICATION</scope>
    <source>
        <tissue evidence="14">Total insect</tissue>
    </source>
</reference>
<proteinExistence type="inferred from homology"/>
<evidence type="ECO:0000256" key="7">
    <source>
        <dbReference type="ARBA" id="ARBA00024195"/>
    </source>
</evidence>
<evidence type="ECO:0000259" key="11">
    <source>
        <dbReference type="PROSITE" id="PS50240"/>
    </source>
</evidence>
<keyword evidence="1 8" id="KW-0645">Protease</keyword>
<evidence type="ECO:0000256" key="9">
    <source>
        <dbReference type="RuleBase" id="RU366078"/>
    </source>
</evidence>
<feature type="region of interest" description="Disordered" evidence="10">
    <location>
        <begin position="91"/>
        <end position="151"/>
    </location>
</feature>
<keyword evidence="4 8" id="KW-0720">Serine protease</keyword>
<dbReference type="PROSITE" id="PS50240">
    <property type="entry name" value="TRYPSIN_DOM"/>
    <property type="match status" value="1"/>
</dbReference>
<dbReference type="InterPro" id="IPR009003">
    <property type="entry name" value="Peptidase_S1_PA"/>
</dbReference>
<dbReference type="AlphaFoldDB" id="A0A6P8ZZT7"/>
<dbReference type="SMART" id="SM00680">
    <property type="entry name" value="CLIP"/>
    <property type="match status" value="1"/>
</dbReference>
<evidence type="ECO:0000256" key="4">
    <source>
        <dbReference type="ARBA" id="ARBA00022825"/>
    </source>
</evidence>
<dbReference type="EC" id="3.4.21.-" evidence="8"/>
<evidence type="ECO:0000256" key="3">
    <source>
        <dbReference type="ARBA" id="ARBA00022801"/>
    </source>
</evidence>
<dbReference type="InterPro" id="IPR038565">
    <property type="entry name" value="CLIP_sf"/>
</dbReference>
<feature type="domain" description="Clip" evidence="12">
    <location>
        <begin position="8"/>
        <end position="67"/>
    </location>
</feature>
<dbReference type="PANTHER" id="PTHR24256">
    <property type="entry name" value="TRYPTASE-RELATED"/>
    <property type="match status" value="1"/>
</dbReference>
<dbReference type="GO" id="GO:0006508">
    <property type="term" value="P:proteolysis"/>
    <property type="evidence" value="ECO:0007669"/>
    <property type="project" value="UniProtKB-KW"/>
</dbReference>
<protein>
    <recommendedName>
        <fullName evidence="9">CLIP domain-containing serine protease</fullName>
        <ecNumber evidence="8">3.4.21.-</ecNumber>
    </recommendedName>
</protein>
<feature type="region of interest" description="Disordered" evidence="10">
    <location>
        <begin position="169"/>
        <end position="194"/>
    </location>
</feature>
<dbReference type="GeneID" id="117651019"/>
<dbReference type="PROSITE" id="PS00134">
    <property type="entry name" value="TRYPSIN_HIS"/>
    <property type="match status" value="1"/>
</dbReference>
<sequence>MPVPNLPDCTTPLSQAGNCVRLHNCKPLLDLLKTSRLGPRGLPDSEVTLLLRRSHCGFQGNSVMVCCPVDASAFRGKPSSTAAPALSITYAPQSRPRPPAAPGAFGGSGSQQRPAAPTGGDAGFEFSTPAPEAYPAPGSGPPTDSNNEGAGFAGAASYPALSSSYPAASSSYPAAPEAAPAPAASNQQEGQDSFPLENLGLLPVEICGLMLHPGGSNPANNRTGLMQYPWMARLGYKQGDGDAVEFLCTGSLISERYVVTAAHCVEARDGLVTVRLGESDAATDPDCVESSCAPGVVDVAVEDKVVHEDYRRGVNDIALLRLARPVAFSEAVSPICLPVQSHNRPEEDLVGRHMSLAGWGNSSPYRRQHAPSRWLLQHRMHVVAQSACRAAYDALDDVHFQSDKHLCVGGGCYGDSGSPLMLAEGGAGGGEMMDNRAVLYGVLSYGLPDCALRSSPLAFTKVSHHVPWLVRNLRPNPFVPKDRSSGSGVVDPRRTRHPAPGAGYLHQH</sequence>
<dbReference type="KEGG" id="tpal:117651019"/>
<dbReference type="SUPFAM" id="SSF50494">
    <property type="entry name" value="Trypsin-like serine proteases"/>
    <property type="match status" value="1"/>
</dbReference>
<keyword evidence="13" id="KW-1185">Reference proteome</keyword>
<dbReference type="SMART" id="SM00020">
    <property type="entry name" value="Tryp_SPc"/>
    <property type="match status" value="1"/>
</dbReference>
<comment type="domain">
    <text evidence="9">The clip domain consists of 35-55 residues which are 'knitted' together usually by 3 conserved disulfide bonds forming a clip-like compact structure.</text>
</comment>
<dbReference type="PROSITE" id="PS00135">
    <property type="entry name" value="TRYPSIN_SER"/>
    <property type="match status" value="1"/>
</dbReference>
<dbReference type="OrthoDB" id="9981647at2759"/>
<feature type="compositionally biased region" description="Low complexity" evidence="10">
    <location>
        <begin position="169"/>
        <end position="185"/>
    </location>
</feature>
<evidence type="ECO:0000259" key="12">
    <source>
        <dbReference type="PROSITE" id="PS51888"/>
    </source>
</evidence>
<organism evidence="14">
    <name type="scientific">Thrips palmi</name>
    <name type="common">Melon thrips</name>
    <dbReference type="NCBI Taxonomy" id="161013"/>
    <lineage>
        <taxon>Eukaryota</taxon>
        <taxon>Metazoa</taxon>
        <taxon>Ecdysozoa</taxon>
        <taxon>Arthropoda</taxon>
        <taxon>Hexapoda</taxon>
        <taxon>Insecta</taxon>
        <taxon>Pterygota</taxon>
        <taxon>Neoptera</taxon>
        <taxon>Paraneoptera</taxon>
        <taxon>Thysanoptera</taxon>
        <taxon>Terebrantia</taxon>
        <taxon>Thripoidea</taxon>
        <taxon>Thripidae</taxon>
        <taxon>Thrips</taxon>
    </lineage>
</organism>
<dbReference type="FunFam" id="2.40.10.10:FF:000028">
    <property type="entry name" value="Serine protease easter"/>
    <property type="match status" value="1"/>
</dbReference>
<dbReference type="Gene3D" id="3.30.1640.30">
    <property type="match status" value="1"/>
</dbReference>
<feature type="domain" description="Peptidase S1" evidence="11">
    <location>
        <begin position="212"/>
        <end position="474"/>
    </location>
</feature>
<evidence type="ECO:0000256" key="1">
    <source>
        <dbReference type="ARBA" id="ARBA00022670"/>
    </source>
</evidence>
<dbReference type="GO" id="GO:0004252">
    <property type="term" value="F:serine-type endopeptidase activity"/>
    <property type="evidence" value="ECO:0007669"/>
    <property type="project" value="UniProtKB-UniRule"/>
</dbReference>
<dbReference type="InterPro" id="IPR001254">
    <property type="entry name" value="Trypsin_dom"/>
</dbReference>
<keyword evidence="3 8" id="KW-0378">Hydrolase</keyword>